<feature type="transmembrane region" description="Helical" evidence="2">
    <location>
        <begin position="323"/>
        <end position="346"/>
    </location>
</feature>
<organism evidence="3">
    <name type="scientific">Psilocybe cubensis</name>
    <name type="common">Psychedelic mushroom</name>
    <name type="synonym">Stropharia cubensis</name>
    <dbReference type="NCBI Taxonomy" id="181762"/>
    <lineage>
        <taxon>Eukaryota</taxon>
        <taxon>Fungi</taxon>
        <taxon>Dikarya</taxon>
        <taxon>Basidiomycota</taxon>
        <taxon>Agaricomycotina</taxon>
        <taxon>Agaricomycetes</taxon>
        <taxon>Agaricomycetidae</taxon>
        <taxon>Agaricales</taxon>
        <taxon>Agaricineae</taxon>
        <taxon>Strophariaceae</taxon>
        <taxon>Psilocybe</taxon>
    </lineage>
</organism>
<dbReference type="AlphaFoldDB" id="A0A8H8CJY2"/>
<accession>A0A8H8CJY2</accession>
<dbReference type="OrthoDB" id="3265715at2759"/>
<evidence type="ECO:0000256" key="2">
    <source>
        <dbReference type="SAM" id="Phobius"/>
    </source>
</evidence>
<keyword evidence="2" id="KW-1133">Transmembrane helix</keyword>
<evidence type="ECO:0000313" key="3">
    <source>
        <dbReference type="EMBL" id="KAG5167464.1"/>
    </source>
</evidence>
<keyword evidence="2" id="KW-0472">Membrane</keyword>
<reference evidence="3" key="1">
    <citation type="submission" date="2021-02" db="EMBL/GenBank/DDBJ databases">
        <title>Psilocybe cubensis genome.</title>
        <authorList>
            <person name="Mckernan K.J."/>
            <person name="Crawford S."/>
            <person name="Trippe A."/>
            <person name="Kane L.T."/>
            <person name="Mclaughlin S."/>
        </authorList>
    </citation>
    <scope>NUCLEOTIDE SEQUENCE [LARGE SCALE GENOMIC DNA]</scope>
    <source>
        <strain evidence="3">MGC-MH-2018</strain>
    </source>
</reference>
<protein>
    <recommendedName>
        <fullName evidence="4">Transmembrane protein</fullName>
    </recommendedName>
</protein>
<dbReference type="EMBL" id="JAFIQS010000007">
    <property type="protein sequence ID" value="KAG5167464.1"/>
    <property type="molecule type" value="Genomic_DNA"/>
</dbReference>
<evidence type="ECO:0000256" key="1">
    <source>
        <dbReference type="SAM" id="MobiDB-lite"/>
    </source>
</evidence>
<feature type="region of interest" description="Disordered" evidence="1">
    <location>
        <begin position="464"/>
        <end position="535"/>
    </location>
</feature>
<feature type="compositionally biased region" description="Acidic residues" evidence="1">
    <location>
        <begin position="128"/>
        <end position="147"/>
    </location>
</feature>
<gene>
    <name evidence="3" type="ORF">JR316_007814</name>
</gene>
<feature type="compositionally biased region" description="Polar residues" evidence="1">
    <location>
        <begin position="85"/>
        <end position="100"/>
    </location>
</feature>
<proteinExistence type="predicted"/>
<sequence>MLSPSHAPPPLLPFVYSSPGLYWFVTEVYDNSVARRYVDTDPSIVYQPQKFWFSNSQSCSTCLNPGGMLSYHEAVHVFDADDVQSSTSLSPSATAHSSPTLPQPSDPQLAAQPASTHPPTDGKGDPGNDGDDDDDDQENDDDDDDNDSTNKSKKSSTEKKKSGNTRRGVPRLRFISRSDPDDDGMNITLSFNFTGSAISLFALQPRGFVSQMPNGAPTNMNLSFVLDGEAAGDFRHAGSADADGSSGSFANATVFSKTGLEDSPHQLVVHVGENSTFIFDYLVYTTEASSSTPTDTGSPTPLAETTPSPTVDRSEKNRNVATFAGAVGGSVGILAIFSLGLAISIIRRRRLAAARDRLDSESLHTNGSDDSPPMAGPAPFVPRFFPDTVIPSEPPTYTVALATDANNSTLLSSLTSSPYLNGTRTTRSYADIPPSIPPPPEEEVVLMPPPPPFPVAVSSPPPNLPPGAMPPPIFGVAPPSHPLDAVGTTRSNSAPPPERVPLLQSTPAIIPRPISRASSRSAYDLDGNPVDSDSD</sequence>
<name>A0A8H8CJY2_PSICU</name>
<comment type="caution">
    <text evidence="3">The sequence shown here is derived from an EMBL/GenBank/DDBJ whole genome shotgun (WGS) entry which is preliminary data.</text>
</comment>
<keyword evidence="2" id="KW-0812">Transmembrane</keyword>
<feature type="compositionally biased region" description="Low complexity" evidence="1">
    <location>
        <begin position="289"/>
        <end position="301"/>
    </location>
</feature>
<feature type="region of interest" description="Disordered" evidence="1">
    <location>
        <begin position="289"/>
        <end position="316"/>
    </location>
</feature>
<feature type="region of interest" description="Disordered" evidence="1">
    <location>
        <begin position="85"/>
        <end position="184"/>
    </location>
</feature>
<feature type="compositionally biased region" description="Pro residues" evidence="1">
    <location>
        <begin position="464"/>
        <end position="473"/>
    </location>
</feature>
<evidence type="ECO:0008006" key="4">
    <source>
        <dbReference type="Google" id="ProtNLM"/>
    </source>
</evidence>
<feature type="compositionally biased region" description="Low complexity" evidence="1">
    <location>
        <begin position="507"/>
        <end position="522"/>
    </location>
</feature>